<gene>
    <name evidence="2" type="ORF">GCM10010439_46440</name>
</gene>
<dbReference type="Gene3D" id="3.40.47.10">
    <property type="match status" value="1"/>
</dbReference>
<dbReference type="Proteomes" id="UP001501842">
    <property type="component" value="Unassembled WGS sequence"/>
</dbReference>
<dbReference type="InterPro" id="IPR016039">
    <property type="entry name" value="Thiolase-like"/>
</dbReference>
<protein>
    <submittedName>
        <fullName evidence="2">Thiolase domain-containing protein</fullName>
    </submittedName>
</protein>
<dbReference type="InterPro" id="IPR055140">
    <property type="entry name" value="Thiolase_C_2"/>
</dbReference>
<accession>A0ABP6GTY9</accession>
<keyword evidence="3" id="KW-1185">Reference proteome</keyword>
<name>A0ABP6GTY9_9ACTN</name>
<dbReference type="CDD" id="cd00829">
    <property type="entry name" value="SCP-x_thiolase"/>
    <property type="match status" value="1"/>
</dbReference>
<comment type="caution">
    <text evidence="2">The sequence shown here is derived from an EMBL/GenBank/DDBJ whole genome shotgun (WGS) entry which is preliminary data.</text>
</comment>
<dbReference type="RefSeq" id="WP_344452771.1">
    <property type="nucleotide sequence ID" value="NZ_BAAATZ010000019.1"/>
</dbReference>
<evidence type="ECO:0000259" key="1">
    <source>
        <dbReference type="Pfam" id="PF22691"/>
    </source>
</evidence>
<dbReference type="InterPro" id="IPR002155">
    <property type="entry name" value="Thiolase"/>
</dbReference>
<proteinExistence type="predicted"/>
<organism evidence="2 3">
    <name type="scientific">Actinocorallia aurantiaca</name>
    <dbReference type="NCBI Taxonomy" id="46204"/>
    <lineage>
        <taxon>Bacteria</taxon>
        <taxon>Bacillati</taxon>
        <taxon>Actinomycetota</taxon>
        <taxon>Actinomycetes</taxon>
        <taxon>Streptosporangiales</taxon>
        <taxon>Thermomonosporaceae</taxon>
        <taxon>Actinocorallia</taxon>
    </lineage>
</organism>
<dbReference type="PIRSF" id="PIRSF000429">
    <property type="entry name" value="Ac-CoA_Ac_transf"/>
    <property type="match status" value="1"/>
</dbReference>
<reference evidence="3" key="1">
    <citation type="journal article" date="2019" name="Int. J. Syst. Evol. Microbiol.">
        <title>The Global Catalogue of Microorganisms (GCM) 10K type strain sequencing project: providing services to taxonomists for standard genome sequencing and annotation.</title>
        <authorList>
            <consortium name="The Broad Institute Genomics Platform"/>
            <consortium name="The Broad Institute Genome Sequencing Center for Infectious Disease"/>
            <person name="Wu L."/>
            <person name="Ma J."/>
        </authorList>
    </citation>
    <scope>NUCLEOTIDE SEQUENCE [LARGE SCALE GENOMIC DNA]</scope>
    <source>
        <strain evidence="3">JCM 8201</strain>
    </source>
</reference>
<dbReference type="SUPFAM" id="SSF53901">
    <property type="entry name" value="Thiolase-like"/>
    <property type="match status" value="2"/>
</dbReference>
<dbReference type="PANTHER" id="PTHR42870">
    <property type="entry name" value="ACETYL-COA C-ACETYLTRANSFERASE"/>
    <property type="match status" value="1"/>
</dbReference>
<dbReference type="PANTHER" id="PTHR42870:SF1">
    <property type="entry name" value="NON-SPECIFIC LIPID-TRANSFER PROTEIN-LIKE 2"/>
    <property type="match status" value="1"/>
</dbReference>
<dbReference type="NCBIfam" id="NF006180">
    <property type="entry name" value="PRK08313.1"/>
    <property type="match status" value="1"/>
</dbReference>
<dbReference type="EMBL" id="BAAATZ010000019">
    <property type="protein sequence ID" value="GAA2731302.1"/>
    <property type="molecule type" value="Genomic_DNA"/>
</dbReference>
<dbReference type="Pfam" id="PF22691">
    <property type="entry name" value="Thiolase_C_1"/>
    <property type="match status" value="1"/>
</dbReference>
<sequence length="384" mass="40752">MARPCAVVGIGQTDYRRRLEVSLEGLVRWAALEALEDAGLTFADIDAVVIGKAPDLLEGVMMPELSLADALGAVGKPIHRVHTAGSVGAATAISGVTMVESGRYDRVLVVCYEKQSEGNATWALSGGKSGGQGAGGTFAPWIRSYIRRSGAPEHIGWQVAVKDRRNALRNPHAHLRIPDISVEKVKESPMLWEPLHFLESCPSSDGAAAVVLASEDVARKGPAKPAWVVAHAKRSEYASFPGRDPVRPRAGVECAEALYRKAGVTDPLRQIDCAELYVPFSWYEPMWLEGHLLAAPGEGWKLTDSGATELGGSFPVNPSGGVLSSNPIGASGLVRCLEAARQVRGTAGEHQVEGAKVALGHAYGGAAQYFAMWLVSSELQPAFA</sequence>
<evidence type="ECO:0000313" key="2">
    <source>
        <dbReference type="EMBL" id="GAA2731302.1"/>
    </source>
</evidence>
<feature type="domain" description="Thiolase C-terminal" evidence="1">
    <location>
        <begin position="246"/>
        <end position="369"/>
    </location>
</feature>
<evidence type="ECO:0000313" key="3">
    <source>
        <dbReference type="Proteomes" id="UP001501842"/>
    </source>
</evidence>